<dbReference type="Pfam" id="PF13328">
    <property type="entry name" value="HD_4"/>
    <property type="match status" value="1"/>
</dbReference>
<dbReference type="EMBL" id="LBTW01000005">
    <property type="protein sequence ID" value="KKQ50500.1"/>
    <property type="molecule type" value="Genomic_DNA"/>
</dbReference>
<organism evidence="5 6">
    <name type="scientific">Candidatus Woesebacteria bacterium GW2011_GWD1_38_10</name>
    <dbReference type="NCBI Taxonomy" id="1618592"/>
    <lineage>
        <taxon>Bacteria</taxon>
        <taxon>Candidatus Woeseibacteriota</taxon>
    </lineage>
</organism>
<dbReference type="Gene3D" id="3.30.460.10">
    <property type="entry name" value="Beta Polymerase, domain 2"/>
    <property type="match status" value="1"/>
</dbReference>
<evidence type="ECO:0000259" key="4">
    <source>
        <dbReference type="PROSITE" id="PS51880"/>
    </source>
</evidence>
<comment type="pathway">
    <text evidence="1">Purine metabolism.</text>
</comment>
<dbReference type="InterPro" id="IPR012676">
    <property type="entry name" value="TGS-like"/>
</dbReference>
<dbReference type="Gene3D" id="3.10.20.30">
    <property type="match status" value="1"/>
</dbReference>
<dbReference type="GO" id="GO:0015969">
    <property type="term" value="P:guanosine tetraphosphate metabolic process"/>
    <property type="evidence" value="ECO:0007669"/>
    <property type="project" value="InterPro"/>
</dbReference>
<comment type="caution">
    <text evidence="5">The sequence shown here is derived from an EMBL/GenBank/DDBJ whole genome shotgun (WGS) entry which is preliminary data.</text>
</comment>
<dbReference type="AlphaFoldDB" id="A0A0G0IHK1"/>
<dbReference type="GO" id="GO:0005886">
    <property type="term" value="C:plasma membrane"/>
    <property type="evidence" value="ECO:0007669"/>
    <property type="project" value="TreeGrafter"/>
</dbReference>
<evidence type="ECO:0000256" key="2">
    <source>
        <dbReference type="RuleBase" id="RU003847"/>
    </source>
</evidence>
<dbReference type="Pfam" id="PF04607">
    <property type="entry name" value="RelA_SpoT"/>
    <property type="match status" value="1"/>
</dbReference>
<evidence type="ECO:0000256" key="1">
    <source>
        <dbReference type="ARBA" id="ARBA00025704"/>
    </source>
</evidence>
<dbReference type="InterPro" id="IPR003607">
    <property type="entry name" value="HD/PDEase_dom"/>
</dbReference>
<dbReference type="SUPFAM" id="SSF81301">
    <property type="entry name" value="Nucleotidyltransferase"/>
    <property type="match status" value="1"/>
</dbReference>
<dbReference type="CDD" id="cd05399">
    <property type="entry name" value="NT_Rel-Spo_like"/>
    <property type="match status" value="1"/>
</dbReference>
<accession>A0A0G0IHK1</accession>
<name>A0A0G0IHK1_9BACT</name>
<dbReference type="CDD" id="cd01668">
    <property type="entry name" value="TGS_RSH"/>
    <property type="match status" value="1"/>
</dbReference>
<feature type="domain" description="TGS" evidence="4">
    <location>
        <begin position="416"/>
        <end position="479"/>
    </location>
</feature>
<dbReference type="CDD" id="cd00077">
    <property type="entry name" value="HDc"/>
    <property type="match status" value="1"/>
</dbReference>
<dbReference type="InterPro" id="IPR033655">
    <property type="entry name" value="TGS_RelA/SpoT"/>
</dbReference>
<dbReference type="InterPro" id="IPR004095">
    <property type="entry name" value="TGS"/>
</dbReference>
<dbReference type="Pfam" id="PF02824">
    <property type="entry name" value="TGS"/>
    <property type="match status" value="1"/>
</dbReference>
<dbReference type="PROSITE" id="PS51831">
    <property type="entry name" value="HD"/>
    <property type="match status" value="1"/>
</dbReference>
<dbReference type="SUPFAM" id="SSF109604">
    <property type="entry name" value="HD-domain/PDEase-like"/>
    <property type="match status" value="1"/>
</dbReference>
<reference evidence="5 6" key="1">
    <citation type="journal article" date="2015" name="Nature">
        <title>rRNA introns, odd ribosomes, and small enigmatic genomes across a large radiation of phyla.</title>
        <authorList>
            <person name="Brown C.T."/>
            <person name="Hug L.A."/>
            <person name="Thomas B.C."/>
            <person name="Sharon I."/>
            <person name="Castelle C.J."/>
            <person name="Singh A."/>
            <person name="Wilkins M.J."/>
            <person name="Williams K.H."/>
            <person name="Banfield J.F."/>
        </authorList>
    </citation>
    <scope>NUCLEOTIDE SEQUENCE [LARGE SCALE GENOMIC DNA]</scope>
</reference>
<dbReference type="FunFam" id="1.10.3210.10:FF:000001">
    <property type="entry name" value="GTP pyrophosphokinase RelA"/>
    <property type="match status" value="1"/>
</dbReference>
<dbReference type="NCBIfam" id="TIGR00691">
    <property type="entry name" value="spoT_relA"/>
    <property type="match status" value="1"/>
</dbReference>
<dbReference type="SMART" id="SM00471">
    <property type="entry name" value="HDc"/>
    <property type="match status" value="1"/>
</dbReference>
<dbReference type="Proteomes" id="UP000034366">
    <property type="component" value="Unassembled WGS sequence"/>
</dbReference>
<dbReference type="PANTHER" id="PTHR21262:SF31">
    <property type="entry name" value="GTP PYROPHOSPHOKINASE"/>
    <property type="match status" value="1"/>
</dbReference>
<dbReference type="SUPFAM" id="SSF81271">
    <property type="entry name" value="TGS-like"/>
    <property type="match status" value="1"/>
</dbReference>
<dbReference type="PATRIC" id="fig|1618592.3.peg.121"/>
<evidence type="ECO:0000313" key="6">
    <source>
        <dbReference type="Proteomes" id="UP000034366"/>
    </source>
</evidence>
<dbReference type="InterPro" id="IPR006674">
    <property type="entry name" value="HD_domain"/>
</dbReference>
<dbReference type="InterPro" id="IPR004811">
    <property type="entry name" value="RelA/Spo_fam"/>
</dbReference>
<dbReference type="FunFam" id="3.10.20.30:FF:000002">
    <property type="entry name" value="GTP pyrophosphokinase (RelA/SpoT)"/>
    <property type="match status" value="1"/>
</dbReference>
<gene>
    <name evidence="5" type="ORF">US67_C0005G0005</name>
</gene>
<protein>
    <submittedName>
        <fullName evidence="5">(P)ppGpp synthetase I, SpoT/RelA</fullName>
    </submittedName>
</protein>
<feature type="domain" description="HD" evidence="3">
    <location>
        <begin position="62"/>
        <end position="162"/>
    </location>
</feature>
<dbReference type="InterPro" id="IPR043519">
    <property type="entry name" value="NT_sf"/>
</dbReference>
<sequence>MFVSQFYNNLTMSSDDQLISEEYGKFQSLIMGNGVDVDMIRKAWEFAKIAHFGQRRNTGEPFVLHALEVGKKLYEWKLDTESIVAGILHDTVEDGGAEKEDLSKEFGEEVAVLVDGVTKISDIKLRGSMNEEFIENLRKMFLAMAKDLRVILIKLADRLHNMKTLHGLDPAKGGRIAKETLEIYAPLAERLGMGQLKAELDDLAFPYVYSDEYKKVLNQSRAFYKYAESHIEKMKRALLSAFSDFNLKCTISGRKKHLYSLWKKLERPDIEWDFEKIHDIMAMRILVETVSDCYKALGIVHGIYKPVPHIGISDFIAQPKPNGYRSIHTKVFGHEGKIVEIQIRTYIMHEEAENGIAAHWAYAGEKSKKGVDEEKLEKLSFGKSFSKLSWVKQLADWQKEIKDTKDYLNAVKFDALSSRIFVFSPKGDVFDLPVGATPVDYAFSVHTDLSGYIKGAKVNGKIVSLDHQLISGDVVEIIKTKNYKQPSADWLDFVKTTQAKSQIEKQLRKADNPI</sequence>
<dbReference type="Gene3D" id="1.10.3210.10">
    <property type="entry name" value="Hypothetical protein af1432"/>
    <property type="match status" value="1"/>
</dbReference>
<dbReference type="PROSITE" id="PS51880">
    <property type="entry name" value="TGS"/>
    <property type="match status" value="1"/>
</dbReference>
<comment type="function">
    <text evidence="2">In eubacteria ppGpp (guanosine 3'-diphosphate 5'-diphosphate) is a mediator of the stringent response that coordinates a variety of cellular activities in response to changes in nutritional abundance.</text>
</comment>
<proteinExistence type="inferred from homology"/>
<dbReference type="SMART" id="SM00954">
    <property type="entry name" value="RelA_SpoT"/>
    <property type="match status" value="1"/>
</dbReference>
<comment type="similarity">
    <text evidence="2">Belongs to the relA/spoT family.</text>
</comment>
<dbReference type="InterPro" id="IPR007685">
    <property type="entry name" value="RelA_SpoT"/>
</dbReference>
<evidence type="ECO:0000259" key="3">
    <source>
        <dbReference type="PROSITE" id="PS51831"/>
    </source>
</evidence>
<dbReference type="InterPro" id="IPR012675">
    <property type="entry name" value="Beta-grasp_dom_sf"/>
</dbReference>
<evidence type="ECO:0000313" key="5">
    <source>
        <dbReference type="EMBL" id="KKQ50500.1"/>
    </source>
</evidence>
<dbReference type="PANTHER" id="PTHR21262">
    <property type="entry name" value="GUANOSINE-3',5'-BIS DIPHOSPHATE 3'-PYROPHOSPHOHYDROLASE"/>
    <property type="match status" value="1"/>
</dbReference>